<evidence type="ECO:0000256" key="3">
    <source>
        <dbReference type="ARBA" id="ARBA00022692"/>
    </source>
</evidence>
<evidence type="ECO:0000256" key="10">
    <source>
        <dbReference type="SAM" id="Phobius"/>
    </source>
</evidence>
<evidence type="ECO:0000256" key="2">
    <source>
        <dbReference type="ARBA" id="ARBA00022448"/>
    </source>
</evidence>
<evidence type="ECO:0000313" key="12">
    <source>
        <dbReference type="Proteomes" id="UP001459277"/>
    </source>
</evidence>
<comment type="caution">
    <text evidence="11">The sequence shown here is derived from an EMBL/GenBank/DDBJ whole genome shotgun (WGS) entry which is preliminary data.</text>
</comment>
<accession>A0AAW2BVE2</accession>
<dbReference type="InterPro" id="IPR045033">
    <property type="entry name" value="PILS1/3/4/5/7"/>
</dbReference>
<organism evidence="11 12">
    <name type="scientific">Lithocarpus litseifolius</name>
    <dbReference type="NCBI Taxonomy" id="425828"/>
    <lineage>
        <taxon>Eukaryota</taxon>
        <taxon>Viridiplantae</taxon>
        <taxon>Streptophyta</taxon>
        <taxon>Embryophyta</taxon>
        <taxon>Tracheophyta</taxon>
        <taxon>Spermatophyta</taxon>
        <taxon>Magnoliopsida</taxon>
        <taxon>eudicotyledons</taxon>
        <taxon>Gunneridae</taxon>
        <taxon>Pentapetalae</taxon>
        <taxon>rosids</taxon>
        <taxon>fabids</taxon>
        <taxon>Fagales</taxon>
        <taxon>Fagaceae</taxon>
        <taxon>Lithocarpus</taxon>
    </lineage>
</organism>
<evidence type="ECO:0000256" key="4">
    <source>
        <dbReference type="ARBA" id="ARBA00022824"/>
    </source>
</evidence>
<feature type="transmembrane region" description="Helical" evidence="10">
    <location>
        <begin position="77"/>
        <end position="95"/>
    </location>
</feature>
<keyword evidence="12" id="KW-1185">Reference proteome</keyword>
<feature type="transmembrane region" description="Helical" evidence="10">
    <location>
        <begin position="315"/>
        <end position="337"/>
    </location>
</feature>
<comment type="subcellular location">
    <subcellularLocation>
        <location evidence="1">Endoplasmic reticulum membrane</location>
        <topology evidence="1">Multi-pass membrane protein</topology>
    </subcellularLocation>
</comment>
<keyword evidence="2" id="KW-0813">Transport</keyword>
<dbReference type="Pfam" id="PF03547">
    <property type="entry name" value="Mem_trans"/>
    <property type="match status" value="1"/>
</dbReference>
<evidence type="ECO:0000256" key="1">
    <source>
        <dbReference type="ARBA" id="ARBA00004477"/>
    </source>
</evidence>
<sequence length="478" mass="52004">MCHIFAHRNTRPTESLIFCTSTATGTLASLNLHRISINYQLWYRVSSSLEWRRSVGACAMEFLDLFIVALMPVLKTLLITAVGLLLAIDQIGLLGPEGRHHLNNIVFFVFTPALMVSNLSETITFSSMVTLWFMPVNILLTFIIGSVLAWILVKITRTPKHLHGLVIGCCSAGNLGNLLLIIVPAVCDETNSPFGDSSTCSTYGEAYASLSMAVGAIYIWSYVYMIMRVYANNSIKDVNTHDSTISITLSGESAETFPETCTESLLPSRDCPSSDDHSDQVELTHTTSEGKVKVTVLNQIIQCIKMSAGQINLKMLFAPSTIGVIAGFIIGIISPIRTLMIGDSAPLRVIISSASLLGEATIPSMTLIVGANLLKGLRRSEVGVLLVVGVIVVRYVILPLLGVVIVKVAHSWGLVGSSSLYQFILMLQYALPPAMSVGTITQLFEAGESECSVIMLWTYAVASFSLTLWSTFYMWIVS</sequence>
<keyword evidence="6 10" id="KW-0472">Membrane</keyword>
<feature type="transmembrane region" description="Helical" evidence="10">
    <location>
        <begin position="456"/>
        <end position="476"/>
    </location>
</feature>
<dbReference type="InterPro" id="IPR004776">
    <property type="entry name" value="Mem_transp_PIN-like"/>
</dbReference>
<evidence type="ECO:0000313" key="11">
    <source>
        <dbReference type="EMBL" id="KAK9989971.1"/>
    </source>
</evidence>
<feature type="transmembrane region" description="Helical" evidence="10">
    <location>
        <begin position="349"/>
        <end position="370"/>
    </location>
</feature>
<dbReference type="PANTHER" id="PTHR31651:SF6">
    <property type="entry name" value="PROTEIN PIN-LIKES 1-LIKE"/>
    <property type="match status" value="1"/>
</dbReference>
<feature type="transmembrane region" description="Helical" evidence="10">
    <location>
        <begin position="165"/>
        <end position="186"/>
    </location>
</feature>
<evidence type="ECO:0000256" key="7">
    <source>
        <dbReference type="ARBA" id="ARBA00023294"/>
    </source>
</evidence>
<evidence type="ECO:0000256" key="5">
    <source>
        <dbReference type="ARBA" id="ARBA00022989"/>
    </source>
</evidence>
<dbReference type="PANTHER" id="PTHR31651">
    <property type="match status" value="1"/>
</dbReference>
<dbReference type="GO" id="GO:0009734">
    <property type="term" value="P:auxin-activated signaling pathway"/>
    <property type="evidence" value="ECO:0007669"/>
    <property type="project" value="UniProtKB-KW"/>
</dbReference>
<dbReference type="GO" id="GO:0005789">
    <property type="term" value="C:endoplasmic reticulum membrane"/>
    <property type="evidence" value="ECO:0007669"/>
    <property type="project" value="UniProtKB-SubCell"/>
</dbReference>
<proteinExistence type="inferred from homology"/>
<dbReference type="AlphaFoldDB" id="A0AAW2BVE2"/>
<dbReference type="Proteomes" id="UP001459277">
    <property type="component" value="Unassembled WGS sequence"/>
</dbReference>
<dbReference type="GO" id="GO:0080162">
    <property type="term" value="P:endoplasmic reticulum to cytosol auxin transport"/>
    <property type="evidence" value="ECO:0007669"/>
    <property type="project" value="InterPro"/>
</dbReference>
<gene>
    <name evidence="11" type="ORF">SO802_024956</name>
</gene>
<feature type="transmembrane region" description="Helical" evidence="10">
    <location>
        <begin position="132"/>
        <end position="153"/>
    </location>
</feature>
<keyword evidence="4" id="KW-0256">Endoplasmic reticulum</keyword>
<evidence type="ECO:0000256" key="6">
    <source>
        <dbReference type="ARBA" id="ARBA00023136"/>
    </source>
</evidence>
<keyword evidence="3 10" id="KW-0812">Transmembrane</keyword>
<keyword evidence="7" id="KW-0927">Auxin signaling pathway</keyword>
<keyword evidence="5 10" id="KW-1133">Transmembrane helix</keyword>
<feature type="transmembrane region" description="Helical" evidence="10">
    <location>
        <begin position="206"/>
        <end position="227"/>
    </location>
</feature>
<reference evidence="11 12" key="1">
    <citation type="submission" date="2024-01" db="EMBL/GenBank/DDBJ databases">
        <title>A telomere-to-telomere, gap-free genome of sweet tea (Lithocarpus litseifolius).</title>
        <authorList>
            <person name="Zhou J."/>
        </authorList>
    </citation>
    <scope>NUCLEOTIDE SEQUENCE [LARGE SCALE GENOMIC DNA]</scope>
    <source>
        <strain evidence="11">Zhou-2022a</strain>
        <tissue evidence="11">Leaf</tissue>
    </source>
</reference>
<dbReference type="EMBL" id="JAZDWU010000009">
    <property type="protein sequence ID" value="KAK9989971.1"/>
    <property type="molecule type" value="Genomic_DNA"/>
</dbReference>
<comment type="similarity">
    <text evidence="9">Belongs to the auxin efflux carrier (TC 2.A.69.2) family.</text>
</comment>
<evidence type="ECO:0000256" key="8">
    <source>
        <dbReference type="ARBA" id="ARBA00025100"/>
    </source>
</evidence>
<evidence type="ECO:0008006" key="13">
    <source>
        <dbReference type="Google" id="ProtNLM"/>
    </source>
</evidence>
<evidence type="ECO:0000256" key="9">
    <source>
        <dbReference type="ARBA" id="ARBA00025752"/>
    </source>
</evidence>
<feature type="transmembrane region" description="Helical" evidence="10">
    <location>
        <begin position="382"/>
        <end position="408"/>
    </location>
</feature>
<comment type="function">
    <text evidence="8">Involved in cellular auxin homeostasis by regulating auxin metabolism. Regulates intracellular auxin accumulation at the endoplasmic reticulum and thus auxin availability for nuclear auxin signaling.</text>
</comment>
<name>A0AAW2BVE2_9ROSI</name>
<protein>
    <recommendedName>
        <fullName evidence="13">Protein PIN-LIKES 3-like</fullName>
    </recommendedName>
</protein>
<feature type="transmembrane region" description="Helical" evidence="10">
    <location>
        <begin position="420"/>
        <end position="444"/>
    </location>
</feature>